<gene>
    <name evidence="2" type="ORF">ACJ73_09089</name>
</gene>
<feature type="region of interest" description="Disordered" evidence="1">
    <location>
        <begin position="138"/>
        <end position="183"/>
    </location>
</feature>
<dbReference type="Proteomes" id="UP000242791">
    <property type="component" value="Unassembled WGS sequence"/>
</dbReference>
<feature type="compositionally biased region" description="Acidic residues" evidence="1">
    <location>
        <begin position="242"/>
        <end position="254"/>
    </location>
</feature>
<dbReference type="EMBL" id="LGTZ01002397">
    <property type="protein sequence ID" value="OJD14347.1"/>
    <property type="molecule type" value="Genomic_DNA"/>
</dbReference>
<accession>A0A1J9Q2D0</accession>
<reference evidence="2 3" key="1">
    <citation type="submission" date="2015-08" db="EMBL/GenBank/DDBJ databases">
        <title>Emmonsia species relationships and genome sequence.</title>
        <authorList>
            <person name="Cuomo C.A."/>
            <person name="Schwartz I.S."/>
            <person name="Kenyon C."/>
            <person name="De Hoog G.S."/>
            <person name="Govender N.P."/>
            <person name="Botha A."/>
            <person name="Moreno L."/>
            <person name="De Vries M."/>
            <person name="Munoz J.F."/>
            <person name="Stielow J.B."/>
        </authorList>
    </citation>
    <scope>NUCLEOTIDE SEQUENCE [LARGE SCALE GENOMIC DNA]</scope>
    <source>
        <strain evidence="2 3">EI222</strain>
    </source>
</reference>
<keyword evidence="3" id="KW-1185">Reference proteome</keyword>
<organism evidence="2 3">
    <name type="scientific">Blastomyces percursus</name>
    <dbReference type="NCBI Taxonomy" id="1658174"/>
    <lineage>
        <taxon>Eukaryota</taxon>
        <taxon>Fungi</taxon>
        <taxon>Dikarya</taxon>
        <taxon>Ascomycota</taxon>
        <taxon>Pezizomycotina</taxon>
        <taxon>Eurotiomycetes</taxon>
        <taxon>Eurotiomycetidae</taxon>
        <taxon>Onygenales</taxon>
        <taxon>Ajellomycetaceae</taxon>
        <taxon>Blastomyces</taxon>
    </lineage>
</organism>
<dbReference type="OrthoDB" id="4526134at2759"/>
<dbReference type="AlphaFoldDB" id="A0A1J9Q2D0"/>
<dbReference type="STRING" id="1658174.A0A1J9Q2D0"/>
<dbReference type="VEuPathDB" id="FungiDB:ACJ73_09089"/>
<evidence type="ECO:0000256" key="1">
    <source>
        <dbReference type="SAM" id="MobiDB-lite"/>
    </source>
</evidence>
<sequence length="254" mass="28642">MAASSQNIVERTRPKARMQKPEPYDDTDRTRFPLFIAFLEAKLLIDQNVWDTDVEREYALNNSPPKKFFSHLKTSFEDKATKTKAMSKLSYMKQGQREFGEHLSEFEQTLLEAGVSDYDDGVKINWLGMSLSSDLRGSSVSVDEDIGKPLVKPGTTNEPPKSAYQRRHRSRRPDPMDIDSGNRTTYNVHTAKLVDKSVLEARRNSGQCMRCGGSDHLIRACPYGAPKRPGAKINNVSQPLLESEDEGTDQEGKE</sequence>
<protein>
    <recommendedName>
        <fullName evidence="4">CCHC-type domain-containing protein</fullName>
    </recommendedName>
</protein>
<comment type="caution">
    <text evidence="2">The sequence shown here is derived from an EMBL/GenBank/DDBJ whole genome shotgun (WGS) entry which is preliminary data.</text>
</comment>
<feature type="region of interest" description="Disordered" evidence="1">
    <location>
        <begin position="222"/>
        <end position="254"/>
    </location>
</feature>
<evidence type="ECO:0000313" key="3">
    <source>
        <dbReference type="Proteomes" id="UP000242791"/>
    </source>
</evidence>
<evidence type="ECO:0008006" key="4">
    <source>
        <dbReference type="Google" id="ProtNLM"/>
    </source>
</evidence>
<name>A0A1J9Q2D0_9EURO</name>
<evidence type="ECO:0000313" key="2">
    <source>
        <dbReference type="EMBL" id="OJD14347.1"/>
    </source>
</evidence>
<feature type="region of interest" description="Disordered" evidence="1">
    <location>
        <begin position="1"/>
        <end position="25"/>
    </location>
</feature>
<proteinExistence type="predicted"/>